<reference evidence="16 17" key="2">
    <citation type="journal article" date="2017" name="Front. Plant Sci.">
        <title>Gene Classification and Mining of Molecular Markers Useful in Red Clover (Trifolium pratense) Breeding.</title>
        <authorList>
            <person name="Istvanek J."/>
            <person name="Dluhosova J."/>
            <person name="Dluhos P."/>
            <person name="Patkova L."/>
            <person name="Nedelnik J."/>
            <person name="Repkova J."/>
        </authorList>
    </citation>
    <scope>NUCLEOTIDE SEQUENCE [LARGE SCALE GENOMIC DNA]</scope>
    <source>
        <strain evidence="17">cv. Tatra</strain>
        <tissue evidence="16">Young leaves</tissue>
    </source>
</reference>
<dbReference type="Gramene" id="Tp57577_TGAC_v2_mRNA26443">
    <property type="protein sequence ID" value="Tp57577_TGAC_v2_mRNA26443"/>
    <property type="gene ID" value="Tp57577_TGAC_v2_gene25567"/>
</dbReference>
<proteinExistence type="inferred from homology"/>
<keyword evidence="10 11" id="KW-0464">Manganese</keyword>
<dbReference type="InterPro" id="IPR014710">
    <property type="entry name" value="RmlC-like_jellyroll"/>
</dbReference>
<dbReference type="Pfam" id="PF00190">
    <property type="entry name" value="Cupin_1"/>
    <property type="match status" value="1"/>
</dbReference>
<feature type="signal peptide" evidence="14">
    <location>
        <begin position="1"/>
        <end position="20"/>
    </location>
</feature>
<dbReference type="CDD" id="cd02241">
    <property type="entry name" value="cupin_OxOx"/>
    <property type="match status" value="1"/>
</dbReference>
<dbReference type="AlphaFoldDB" id="A0A2K3M9U9"/>
<dbReference type="InterPro" id="IPR011051">
    <property type="entry name" value="RmlC_Cupin_sf"/>
</dbReference>
<comment type="subcellular location">
    <subcellularLocation>
        <location evidence="1 14">Secreted</location>
        <location evidence="1 14">Extracellular space</location>
        <location evidence="1 14">Apoplast</location>
    </subcellularLocation>
</comment>
<feature type="binding site" evidence="11">
    <location>
        <position position="104"/>
    </location>
    <ligand>
        <name>oxalate</name>
        <dbReference type="ChEBI" id="CHEBI:30623"/>
    </ligand>
</feature>
<evidence type="ECO:0000256" key="5">
    <source>
        <dbReference type="ARBA" id="ARBA00022723"/>
    </source>
</evidence>
<name>A0A2K3M9U9_TRIPR</name>
<keyword evidence="8" id="KW-0675">Receptor</keyword>
<evidence type="ECO:0000256" key="3">
    <source>
        <dbReference type="ARBA" id="ARBA00022523"/>
    </source>
</evidence>
<accession>A0A2K3M9U9</accession>
<keyword evidence="4 14" id="KW-0964">Secreted</keyword>
<dbReference type="FunFam" id="2.60.120.10:FF:000047">
    <property type="entry name" value="Auxin-binding protein ABP19a"/>
    <property type="match status" value="1"/>
</dbReference>
<dbReference type="EMBL" id="ASHM01054176">
    <property type="protein sequence ID" value="PNX87558.1"/>
    <property type="molecule type" value="Genomic_DNA"/>
</dbReference>
<evidence type="ECO:0000256" key="10">
    <source>
        <dbReference type="ARBA" id="ARBA00023211"/>
    </source>
</evidence>
<organism evidence="16 17">
    <name type="scientific">Trifolium pratense</name>
    <name type="common">Red clover</name>
    <dbReference type="NCBI Taxonomy" id="57577"/>
    <lineage>
        <taxon>Eukaryota</taxon>
        <taxon>Viridiplantae</taxon>
        <taxon>Streptophyta</taxon>
        <taxon>Embryophyta</taxon>
        <taxon>Tracheophyta</taxon>
        <taxon>Spermatophyta</taxon>
        <taxon>Magnoliopsida</taxon>
        <taxon>eudicotyledons</taxon>
        <taxon>Gunneridae</taxon>
        <taxon>Pentapetalae</taxon>
        <taxon>rosids</taxon>
        <taxon>fabids</taxon>
        <taxon>Fabales</taxon>
        <taxon>Fabaceae</taxon>
        <taxon>Papilionoideae</taxon>
        <taxon>50 kb inversion clade</taxon>
        <taxon>NPAAA clade</taxon>
        <taxon>Hologalegina</taxon>
        <taxon>IRL clade</taxon>
        <taxon>Trifolieae</taxon>
        <taxon>Trifolium</taxon>
    </lineage>
</organism>
<dbReference type="OrthoDB" id="1367885at2759"/>
<keyword evidence="9" id="KW-0325">Glycoprotein</keyword>
<keyword evidence="7 13" id="KW-1015">Disulfide bond</keyword>
<keyword evidence="6 14" id="KW-0732">Signal</keyword>
<dbReference type="PANTHER" id="PTHR31238">
    <property type="entry name" value="GERMIN-LIKE PROTEIN SUBFAMILY 3 MEMBER 3"/>
    <property type="match status" value="1"/>
</dbReference>
<dbReference type="InterPro" id="IPR006045">
    <property type="entry name" value="Cupin_1"/>
</dbReference>
<evidence type="ECO:0000256" key="6">
    <source>
        <dbReference type="ARBA" id="ARBA00022729"/>
    </source>
</evidence>
<reference evidence="16 17" key="1">
    <citation type="journal article" date="2014" name="Am. J. Bot.">
        <title>Genome assembly and annotation for red clover (Trifolium pratense; Fabaceae).</title>
        <authorList>
            <person name="Istvanek J."/>
            <person name="Jaros M."/>
            <person name="Krenek A."/>
            <person name="Repkova J."/>
        </authorList>
    </citation>
    <scope>NUCLEOTIDE SEQUENCE [LARGE SCALE GENOMIC DNA]</scope>
    <source>
        <strain evidence="17">cv. Tatra</strain>
        <tissue evidence="16">Young leaves</tissue>
    </source>
</reference>
<dbReference type="SMART" id="SM00835">
    <property type="entry name" value="Cupin_1"/>
    <property type="match status" value="1"/>
</dbReference>
<sequence length="209" mass="22419">MKIIHILFLFTFISFTICHASVNDFCVADLKAPTSNSGYPCKPVESVTSDDFVFHGLVAGNTNNTFKLGVTYASVTNFPALNGLGVTAMRVDIEEGGLAPMHTHPGATELIIMVQGELTAGFVTPTSTYSKALKPGDLFVVPPGMMHYVLNTGKGKVIAYVAFSSEKPSIQTLDLLLFGNNLPSDLVAKTTYLDLDQVKKLKAHFKGSG</sequence>
<dbReference type="GO" id="GO:0030145">
    <property type="term" value="F:manganese ion binding"/>
    <property type="evidence" value="ECO:0007669"/>
    <property type="project" value="UniProtKB-UniRule"/>
</dbReference>
<protein>
    <recommendedName>
        <fullName evidence="14">Germin-like protein</fullName>
    </recommendedName>
</protein>
<dbReference type="InterPro" id="IPR019780">
    <property type="entry name" value="Germin_Mn-BS"/>
</dbReference>
<dbReference type="PROSITE" id="PS00725">
    <property type="entry name" value="GERMIN"/>
    <property type="match status" value="1"/>
</dbReference>
<evidence type="ECO:0000256" key="13">
    <source>
        <dbReference type="PIRSR" id="PIRSR601929-3"/>
    </source>
</evidence>
<evidence type="ECO:0000256" key="7">
    <source>
        <dbReference type="ARBA" id="ARBA00023157"/>
    </source>
</evidence>
<feature type="binding site" evidence="12">
    <location>
        <position position="109"/>
    </location>
    <ligand>
        <name>Mn(2+)</name>
        <dbReference type="ChEBI" id="CHEBI:29035"/>
    </ligand>
</feature>
<evidence type="ECO:0000313" key="17">
    <source>
        <dbReference type="Proteomes" id="UP000236291"/>
    </source>
</evidence>
<evidence type="ECO:0000256" key="9">
    <source>
        <dbReference type="ARBA" id="ARBA00023180"/>
    </source>
</evidence>
<evidence type="ECO:0000256" key="1">
    <source>
        <dbReference type="ARBA" id="ARBA00004271"/>
    </source>
</evidence>
<evidence type="ECO:0000256" key="14">
    <source>
        <dbReference type="RuleBase" id="RU366015"/>
    </source>
</evidence>
<evidence type="ECO:0000313" key="16">
    <source>
        <dbReference type="EMBL" id="PNX87558.1"/>
    </source>
</evidence>
<evidence type="ECO:0000256" key="8">
    <source>
        <dbReference type="ARBA" id="ARBA00023170"/>
    </source>
</evidence>
<evidence type="ECO:0000256" key="4">
    <source>
        <dbReference type="ARBA" id="ARBA00022525"/>
    </source>
</evidence>
<evidence type="ECO:0000259" key="15">
    <source>
        <dbReference type="SMART" id="SM00835"/>
    </source>
</evidence>
<dbReference type="PRINTS" id="PR00325">
    <property type="entry name" value="GERMIN"/>
</dbReference>
<evidence type="ECO:0000256" key="2">
    <source>
        <dbReference type="ARBA" id="ARBA00007456"/>
    </source>
</evidence>
<feature type="binding site" evidence="11">
    <location>
        <position position="109"/>
    </location>
    <ligand>
        <name>oxalate</name>
        <dbReference type="ChEBI" id="CHEBI:30623"/>
    </ligand>
</feature>
<keyword evidence="3 14" id="KW-0052">Apoplast</keyword>
<feature type="chain" id="PRO_5019620609" description="Germin-like protein" evidence="14">
    <location>
        <begin position="21"/>
        <end position="209"/>
    </location>
</feature>
<feature type="binding site" evidence="12">
    <location>
        <position position="147"/>
    </location>
    <ligand>
        <name>Mn(2+)</name>
        <dbReference type="ChEBI" id="CHEBI:29035"/>
    </ligand>
</feature>
<feature type="binding site" evidence="12">
    <location>
        <position position="104"/>
    </location>
    <ligand>
        <name>Mn(2+)</name>
        <dbReference type="ChEBI" id="CHEBI:29035"/>
    </ligand>
</feature>
<feature type="domain" description="Cupin type-1" evidence="15">
    <location>
        <begin position="55"/>
        <end position="199"/>
    </location>
</feature>
<comment type="similarity">
    <text evidence="2 14">Belongs to the germin family.</text>
</comment>
<evidence type="ECO:0000256" key="11">
    <source>
        <dbReference type="PIRSR" id="PIRSR601929-1"/>
    </source>
</evidence>
<dbReference type="GO" id="GO:0048046">
    <property type="term" value="C:apoplast"/>
    <property type="evidence" value="ECO:0007669"/>
    <property type="project" value="UniProtKB-SubCell"/>
</dbReference>
<gene>
    <name evidence="16" type="ORF">L195_g043649</name>
</gene>
<keyword evidence="5 11" id="KW-0479">Metal-binding</keyword>
<dbReference type="Gene3D" id="2.60.120.10">
    <property type="entry name" value="Jelly Rolls"/>
    <property type="match status" value="1"/>
</dbReference>
<feature type="disulfide bond" evidence="13">
    <location>
        <begin position="26"/>
        <end position="41"/>
    </location>
</feature>
<dbReference type="InterPro" id="IPR001929">
    <property type="entry name" value="Germin"/>
</dbReference>
<dbReference type="Proteomes" id="UP000236291">
    <property type="component" value="Unassembled WGS sequence"/>
</dbReference>
<feature type="binding site" evidence="12">
    <location>
        <position position="102"/>
    </location>
    <ligand>
        <name>Mn(2+)</name>
        <dbReference type="ChEBI" id="CHEBI:29035"/>
    </ligand>
</feature>
<dbReference type="SUPFAM" id="SSF51182">
    <property type="entry name" value="RmlC-like cupins"/>
    <property type="match status" value="1"/>
</dbReference>
<comment type="caution">
    <text evidence="16">The sequence shown here is derived from an EMBL/GenBank/DDBJ whole genome shotgun (WGS) entry which is preliminary data.</text>
</comment>
<dbReference type="STRING" id="57577.A0A2K3M9U9"/>
<evidence type="ECO:0000256" key="12">
    <source>
        <dbReference type="PIRSR" id="PIRSR601929-2"/>
    </source>
</evidence>